<proteinExistence type="inferred from homology"/>
<evidence type="ECO:0000256" key="1">
    <source>
        <dbReference type="ARBA" id="ARBA00004651"/>
    </source>
</evidence>
<protein>
    <submittedName>
        <fullName evidence="9">DUF2029 domain-containing protein</fullName>
    </submittedName>
</protein>
<evidence type="ECO:0000256" key="5">
    <source>
        <dbReference type="ARBA" id="ARBA00022989"/>
    </source>
</evidence>
<feature type="transmembrane region" description="Helical" evidence="8">
    <location>
        <begin position="272"/>
        <end position="294"/>
    </location>
</feature>
<organism evidence="9 10">
    <name type="scientific">Corynebacterium incognita</name>
    <dbReference type="NCBI Taxonomy" id="2754725"/>
    <lineage>
        <taxon>Bacteria</taxon>
        <taxon>Bacillati</taxon>
        <taxon>Actinomycetota</taxon>
        <taxon>Actinomycetes</taxon>
        <taxon>Mycobacteriales</taxon>
        <taxon>Corynebacteriaceae</taxon>
        <taxon>Corynebacterium</taxon>
    </lineage>
</organism>
<feature type="transmembrane region" description="Helical" evidence="8">
    <location>
        <begin position="89"/>
        <end position="109"/>
    </location>
</feature>
<keyword evidence="6 8" id="KW-0472">Membrane</keyword>
<evidence type="ECO:0000256" key="8">
    <source>
        <dbReference type="SAM" id="Phobius"/>
    </source>
</evidence>
<dbReference type="GO" id="GO:0016758">
    <property type="term" value="F:hexosyltransferase activity"/>
    <property type="evidence" value="ECO:0007669"/>
    <property type="project" value="InterPro"/>
</dbReference>
<keyword evidence="4 8" id="KW-0812">Transmembrane</keyword>
<keyword evidence="3" id="KW-0808">Transferase</keyword>
<dbReference type="KEGG" id="cik:H0194_01025"/>
<reference evidence="9 10" key="1">
    <citation type="submission" date="2020-07" db="EMBL/GenBank/DDBJ databases">
        <title>Complete genome and description of Corynebacterium incognita strain Marseille-Q3630 sp. nov.</title>
        <authorList>
            <person name="Boxberger M."/>
        </authorList>
    </citation>
    <scope>NUCLEOTIDE SEQUENCE [LARGE SCALE GENOMIC DNA]</scope>
    <source>
        <strain evidence="9 10">Marseille-Q3630</strain>
    </source>
</reference>
<dbReference type="EMBL" id="CP059404">
    <property type="protein sequence ID" value="QNE90423.1"/>
    <property type="molecule type" value="Genomic_DNA"/>
</dbReference>
<feature type="transmembrane region" description="Helical" evidence="8">
    <location>
        <begin position="12"/>
        <end position="32"/>
    </location>
</feature>
<feature type="transmembrane region" description="Helical" evidence="8">
    <location>
        <begin position="144"/>
        <end position="161"/>
    </location>
</feature>
<dbReference type="GO" id="GO:0005886">
    <property type="term" value="C:plasma membrane"/>
    <property type="evidence" value="ECO:0007669"/>
    <property type="project" value="UniProtKB-SubCell"/>
</dbReference>
<feature type="transmembrane region" description="Helical" evidence="8">
    <location>
        <begin position="213"/>
        <end position="233"/>
    </location>
</feature>
<keyword evidence="10" id="KW-1185">Reference proteome</keyword>
<keyword evidence="5 8" id="KW-1133">Transmembrane helix</keyword>
<dbReference type="Pfam" id="PF09594">
    <property type="entry name" value="GT87"/>
    <property type="match status" value="1"/>
</dbReference>
<evidence type="ECO:0000256" key="3">
    <source>
        <dbReference type="ARBA" id="ARBA00022679"/>
    </source>
</evidence>
<sequence>MRPAPNAARLANFALWPVAVILVVHRVFILAFNGARTDDFTTVYSAVARFAHGEPVYEQAYNHVDPLYLYNPGATLLLSPLGWVSNPEYARAAFIVTNAAAIIVALGILTKLVDRRLTNPLFPLSIALAFVTEAVQNTLIFSNINGILLLLLVGFLALLNLPQRHYLTPEQGQVHRKRHGRGTWWAGVLIGVAILIKPQFAPLLAIPVVTRQWQALVGGMVVPVALNAIAWPLTPGASDYLDKLVPYLGKVRDYANSSLPGFAEYFAMPRPLYWAIWLGAAAAVAAALLLLLRWKDTDRVMWALTTSGTILVGVFFLSSLGQQYYSMWLFPLIFTVMLPRSVMHSWPAWLATVLTFAPLSWSSDIWPTTGKWLSFFANTLGWGLFIVVIACTAAVWFRLLTSRRIIGRHEH</sequence>
<evidence type="ECO:0000256" key="6">
    <source>
        <dbReference type="ARBA" id="ARBA00023136"/>
    </source>
</evidence>
<evidence type="ECO:0000313" key="10">
    <source>
        <dbReference type="Proteomes" id="UP000515743"/>
    </source>
</evidence>
<comment type="subcellular location">
    <subcellularLocation>
        <location evidence="1">Cell membrane</location>
        <topology evidence="1">Multi-pass membrane protein</topology>
    </subcellularLocation>
</comment>
<dbReference type="InterPro" id="IPR018584">
    <property type="entry name" value="GT87"/>
</dbReference>
<feature type="transmembrane region" description="Helical" evidence="8">
    <location>
        <begin position="381"/>
        <end position="400"/>
    </location>
</feature>
<evidence type="ECO:0000313" key="9">
    <source>
        <dbReference type="EMBL" id="QNE90423.1"/>
    </source>
</evidence>
<dbReference type="AlphaFoldDB" id="A0A7G7CS57"/>
<name>A0A7G7CS57_9CORY</name>
<evidence type="ECO:0000256" key="7">
    <source>
        <dbReference type="ARBA" id="ARBA00024033"/>
    </source>
</evidence>
<evidence type="ECO:0000256" key="2">
    <source>
        <dbReference type="ARBA" id="ARBA00022475"/>
    </source>
</evidence>
<keyword evidence="2" id="KW-1003">Cell membrane</keyword>
<feature type="transmembrane region" description="Helical" evidence="8">
    <location>
        <begin position="300"/>
        <end position="321"/>
    </location>
</feature>
<feature type="transmembrane region" description="Helical" evidence="8">
    <location>
        <begin position="182"/>
        <end position="201"/>
    </location>
</feature>
<dbReference type="Proteomes" id="UP000515743">
    <property type="component" value="Chromosome"/>
</dbReference>
<evidence type="ECO:0000256" key="4">
    <source>
        <dbReference type="ARBA" id="ARBA00022692"/>
    </source>
</evidence>
<comment type="similarity">
    <text evidence="7">Belongs to the glycosyltransferase 87 family.</text>
</comment>
<gene>
    <name evidence="9" type="ORF">H0194_01025</name>
</gene>
<accession>A0A7G7CS57</accession>